<accession>A0A8T9MVJ3</accession>
<keyword evidence="2" id="KW-1185">Reference proteome</keyword>
<reference evidence="1" key="1">
    <citation type="journal article" date="2022" name="Res Sq">
        <title>Evolution of multicellular longitudinally dividing oral cavity symbionts (Neisseriaceae).</title>
        <authorList>
            <person name="Nyongesa S."/>
            <person name="Weber P."/>
            <person name="Bernet E."/>
            <person name="Pullido F."/>
            <person name="Nieckarz M."/>
            <person name="Delaby M."/>
            <person name="Nieves C."/>
            <person name="Viehboeck T."/>
            <person name="Krause N."/>
            <person name="Rivera-Millot A."/>
            <person name="Nakamura A."/>
            <person name="Vischer N."/>
            <person name="VanNieuwenhze M."/>
            <person name="Brun Y."/>
            <person name="Cava F."/>
            <person name="Bulgheresi S."/>
            <person name="Veyrier F."/>
        </authorList>
    </citation>
    <scope>NUCLEOTIDE SEQUENCE</scope>
    <source>
        <strain evidence="1">17694</strain>
    </source>
</reference>
<organism evidence="1 2">
    <name type="scientific">Conchiformibius kuhniae</name>
    <dbReference type="NCBI Taxonomy" id="211502"/>
    <lineage>
        <taxon>Bacteria</taxon>
        <taxon>Pseudomonadati</taxon>
        <taxon>Pseudomonadota</taxon>
        <taxon>Betaproteobacteria</taxon>
        <taxon>Neisseriales</taxon>
        <taxon>Neisseriaceae</taxon>
        <taxon>Conchiformibius</taxon>
    </lineage>
</organism>
<gene>
    <name evidence="1" type="ORF">LVJ77_09355</name>
</gene>
<sequence length="63" mass="7673">MFLQEFVFAKIMEKIQKPPQMRIKKKWQFARLWKNQNYPQELWISPVDKWVRKLILKGAGLVA</sequence>
<dbReference type="AlphaFoldDB" id="A0A8T9MVJ3"/>
<proteinExistence type="predicted"/>
<evidence type="ECO:0000313" key="1">
    <source>
        <dbReference type="EMBL" id="UOP04486.1"/>
    </source>
</evidence>
<dbReference type="RefSeq" id="WP_156900841.1">
    <property type="nucleotide sequence ID" value="NZ_CP091521.1"/>
</dbReference>
<dbReference type="EMBL" id="CP091521">
    <property type="protein sequence ID" value="UOP04486.1"/>
    <property type="molecule type" value="Genomic_DNA"/>
</dbReference>
<name>A0A8T9MVJ3_9NEIS</name>
<dbReference type="KEGG" id="ckh:LVJ77_09355"/>
<protein>
    <submittedName>
        <fullName evidence="1">Uncharacterized protein</fullName>
    </submittedName>
</protein>
<dbReference type="Proteomes" id="UP000831534">
    <property type="component" value="Chromosome"/>
</dbReference>
<evidence type="ECO:0000313" key="2">
    <source>
        <dbReference type="Proteomes" id="UP000831534"/>
    </source>
</evidence>
<reference evidence="1" key="2">
    <citation type="submission" date="2024-09" db="EMBL/GenBank/DDBJ databases">
        <authorList>
            <person name="Veyrier F.J."/>
        </authorList>
    </citation>
    <scope>NUCLEOTIDE SEQUENCE</scope>
    <source>
        <strain evidence="1">17694</strain>
    </source>
</reference>